<dbReference type="EMBL" id="BDGG01000004">
    <property type="protein sequence ID" value="GAU97936.1"/>
    <property type="molecule type" value="Genomic_DNA"/>
</dbReference>
<evidence type="ECO:0000313" key="2">
    <source>
        <dbReference type="EMBL" id="GAU97936.1"/>
    </source>
</evidence>
<evidence type="ECO:0000313" key="3">
    <source>
        <dbReference type="Proteomes" id="UP000186922"/>
    </source>
</evidence>
<reference evidence="2 3" key="1">
    <citation type="journal article" date="2016" name="Nat. Commun.">
        <title>Extremotolerant tardigrade genome and improved radiotolerance of human cultured cells by tardigrade-unique protein.</title>
        <authorList>
            <person name="Hashimoto T."/>
            <person name="Horikawa D.D."/>
            <person name="Saito Y."/>
            <person name="Kuwahara H."/>
            <person name="Kozuka-Hata H."/>
            <person name="Shin-I T."/>
            <person name="Minakuchi Y."/>
            <person name="Ohishi K."/>
            <person name="Motoyama A."/>
            <person name="Aizu T."/>
            <person name="Enomoto A."/>
            <person name="Kondo K."/>
            <person name="Tanaka S."/>
            <person name="Hara Y."/>
            <person name="Koshikawa S."/>
            <person name="Sagara H."/>
            <person name="Miura T."/>
            <person name="Yokobori S."/>
            <person name="Miyagawa K."/>
            <person name="Suzuki Y."/>
            <person name="Kubo T."/>
            <person name="Oyama M."/>
            <person name="Kohara Y."/>
            <person name="Fujiyama A."/>
            <person name="Arakawa K."/>
            <person name="Katayama T."/>
            <person name="Toyoda A."/>
            <person name="Kunieda T."/>
        </authorList>
    </citation>
    <scope>NUCLEOTIDE SEQUENCE [LARGE SCALE GENOMIC DNA]</scope>
    <source>
        <strain evidence="2 3">YOKOZUNA-1</strain>
    </source>
</reference>
<name>A0A1D1V8E1_RAMVA</name>
<feature type="region of interest" description="Disordered" evidence="1">
    <location>
        <begin position="1"/>
        <end position="71"/>
    </location>
</feature>
<comment type="caution">
    <text evidence="2">The sequence shown here is derived from an EMBL/GenBank/DDBJ whole genome shotgun (WGS) entry which is preliminary data.</text>
</comment>
<feature type="compositionally biased region" description="Polar residues" evidence="1">
    <location>
        <begin position="38"/>
        <end position="68"/>
    </location>
</feature>
<protein>
    <submittedName>
        <fullName evidence="2">Uncharacterized protein</fullName>
    </submittedName>
</protein>
<dbReference type="Proteomes" id="UP000186922">
    <property type="component" value="Unassembled WGS sequence"/>
</dbReference>
<proteinExistence type="predicted"/>
<gene>
    <name evidence="2" type="primary">RvY_09154-1</name>
    <name evidence="2" type="synonym">RvY_09154.1</name>
    <name evidence="2" type="ORF">RvY_09154</name>
</gene>
<keyword evidence="3" id="KW-1185">Reference proteome</keyword>
<sequence>MIGRVLAPTHYDLWSPPPGKLRSLCGGDPQKQADMRQPGQSTSTNYRLTTRSQGSPSNNMRSRSTAAKNTRKKVNCFHCVSKSSLE</sequence>
<organism evidence="2 3">
    <name type="scientific">Ramazzottius varieornatus</name>
    <name type="common">Water bear</name>
    <name type="synonym">Tardigrade</name>
    <dbReference type="NCBI Taxonomy" id="947166"/>
    <lineage>
        <taxon>Eukaryota</taxon>
        <taxon>Metazoa</taxon>
        <taxon>Ecdysozoa</taxon>
        <taxon>Tardigrada</taxon>
        <taxon>Eutardigrada</taxon>
        <taxon>Parachela</taxon>
        <taxon>Hypsibioidea</taxon>
        <taxon>Ramazzottiidae</taxon>
        <taxon>Ramazzottius</taxon>
    </lineage>
</organism>
<evidence type="ECO:0000256" key="1">
    <source>
        <dbReference type="SAM" id="MobiDB-lite"/>
    </source>
</evidence>
<dbReference type="AlphaFoldDB" id="A0A1D1V8E1"/>
<accession>A0A1D1V8E1</accession>